<dbReference type="eggNOG" id="COG0760">
    <property type="taxonomic scope" value="Bacteria"/>
</dbReference>
<reference evidence="10" key="1">
    <citation type="submission" date="2010-04" db="EMBL/GenBank/DDBJ databases">
        <title>Complete genome sequence of Nitrosococcus halophilus Nc4, a salt-adapted, aerobic obligate ammonia-oxidizing sulfur purple bacterium.</title>
        <authorList>
            <consortium name="US DOE Joint Genome Institute"/>
            <person name="Campbell M.A."/>
            <person name="Malfatti S.A."/>
            <person name="Chain P.S.G."/>
            <person name="Heidelberg J.F."/>
            <person name="Ward B.B."/>
            <person name="Klotz M.G."/>
        </authorList>
    </citation>
    <scope>NUCLEOTIDE SEQUENCE [LARGE SCALE GENOMIC DNA]</scope>
    <source>
        <strain evidence="10">Nc4</strain>
    </source>
</reference>
<dbReference type="Gene3D" id="3.10.50.40">
    <property type="match status" value="1"/>
</dbReference>
<evidence type="ECO:0000256" key="6">
    <source>
        <dbReference type="SAM" id="MobiDB-lite"/>
    </source>
</evidence>
<comment type="catalytic activity">
    <reaction evidence="1">
        <text>[protein]-peptidylproline (omega=180) = [protein]-peptidylproline (omega=0)</text>
        <dbReference type="Rhea" id="RHEA:16237"/>
        <dbReference type="Rhea" id="RHEA-COMP:10747"/>
        <dbReference type="Rhea" id="RHEA-COMP:10748"/>
        <dbReference type="ChEBI" id="CHEBI:83833"/>
        <dbReference type="ChEBI" id="CHEBI:83834"/>
        <dbReference type="EC" id="5.2.1.8"/>
    </reaction>
</comment>
<dbReference type="Pfam" id="PF00639">
    <property type="entry name" value="Rotamase"/>
    <property type="match status" value="1"/>
</dbReference>
<dbReference type="InterPro" id="IPR027304">
    <property type="entry name" value="Trigger_fact/SurA_dom_sf"/>
</dbReference>
<dbReference type="InterPro" id="IPR000297">
    <property type="entry name" value="PPIase_PpiC"/>
</dbReference>
<dbReference type="STRING" id="472759.Nhal_3678"/>
<feature type="signal peptide" evidence="7">
    <location>
        <begin position="1"/>
        <end position="23"/>
    </location>
</feature>
<accession>D5C2M3</accession>
<proteinExistence type="inferred from homology"/>
<dbReference type="EC" id="5.2.1.8" evidence="3"/>
<keyword evidence="7" id="KW-0732">Signal</keyword>
<evidence type="ECO:0000256" key="2">
    <source>
        <dbReference type="ARBA" id="ARBA00007656"/>
    </source>
</evidence>
<feature type="compositionally biased region" description="Basic and acidic residues" evidence="6">
    <location>
        <begin position="188"/>
        <end position="197"/>
    </location>
</feature>
<evidence type="ECO:0000259" key="8">
    <source>
        <dbReference type="PROSITE" id="PS50198"/>
    </source>
</evidence>
<evidence type="ECO:0000256" key="1">
    <source>
        <dbReference type="ARBA" id="ARBA00000971"/>
    </source>
</evidence>
<dbReference type="PANTHER" id="PTHR47245:SF2">
    <property type="entry name" value="PEPTIDYL-PROLYL CIS-TRANS ISOMERASE HP_0175-RELATED"/>
    <property type="match status" value="1"/>
</dbReference>
<evidence type="ECO:0000256" key="5">
    <source>
        <dbReference type="PROSITE-ProRule" id="PRU00278"/>
    </source>
</evidence>
<organism evidence="9 10">
    <name type="scientific">Nitrosococcus halophilus (strain Nc4)</name>
    <dbReference type="NCBI Taxonomy" id="472759"/>
    <lineage>
        <taxon>Bacteria</taxon>
        <taxon>Pseudomonadati</taxon>
        <taxon>Pseudomonadota</taxon>
        <taxon>Gammaproteobacteria</taxon>
        <taxon>Chromatiales</taxon>
        <taxon>Chromatiaceae</taxon>
        <taxon>Nitrosococcus</taxon>
    </lineage>
</organism>
<protein>
    <recommendedName>
        <fullName evidence="3">peptidylprolyl isomerase</fullName>
        <ecNumber evidence="3">5.2.1.8</ecNumber>
    </recommendedName>
</protein>
<dbReference type="GO" id="GO:0003755">
    <property type="term" value="F:peptidyl-prolyl cis-trans isomerase activity"/>
    <property type="evidence" value="ECO:0007669"/>
    <property type="project" value="UniProtKB-KW"/>
</dbReference>
<dbReference type="Proteomes" id="UP000001844">
    <property type="component" value="Chromosome"/>
</dbReference>
<feature type="chain" id="PRO_5007189030" description="peptidylprolyl isomerase" evidence="7">
    <location>
        <begin position="24"/>
        <end position="308"/>
    </location>
</feature>
<sequence>MQILAWVGYGLLFLMTVGASAVAAETPEAVSVSPQLRLTAEDYRRHLSGVEAKQWQGLTGDRERLRDLALDFHSNWVLAAEAEDLGLAEDPKVAAQLRAVRRQVLARALMKKVAGEAAVPSDRDLKALARERYSLHKDKLRTAEKRRVAHILLAEPADCPCDERPPARERAAALRRELLAGGDFGAAARERSRDKGTAPDGGELPGWIKRDGRLVKPFEDAAFALTKPGDISKPVETPFGVHLIKLLEVKPSRQLSFEEVKGKLMRQVRAEVRASAMEQKRSQSYPDPRKINYEVLEQVVNELQPKGK</sequence>
<comment type="similarity">
    <text evidence="2">Belongs to the PpiC/parvulin rotamase family.</text>
</comment>
<evidence type="ECO:0000313" key="10">
    <source>
        <dbReference type="Proteomes" id="UP000001844"/>
    </source>
</evidence>
<feature type="region of interest" description="Disordered" evidence="6">
    <location>
        <begin position="185"/>
        <end position="208"/>
    </location>
</feature>
<dbReference type="HOGENOM" id="CLU_034646_1_3_6"/>
<keyword evidence="10" id="KW-1185">Reference proteome</keyword>
<dbReference type="InterPro" id="IPR050245">
    <property type="entry name" value="PrsA_foldase"/>
</dbReference>
<gene>
    <name evidence="9" type="ordered locus">Nhal_3678</name>
</gene>
<name>D5C2M3_NITHN</name>
<dbReference type="SUPFAM" id="SSF109998">
    <property type="entry name" value="Triger factor/SurA peptide-binding domain-like"/>
    <property type="match status" value="1"/>
</dbReference>
<evidence type="ECO:0000256" key="3">
    <source>
        <dbReference type="ARBA" id="ARBA00013194"/>
    </source>
</evidence>
<feature type="domain" description="PpiC" evidence="8">
    <location>
        <begin position="143"/>
        <end position="248"/>
    </location>
</feature>
<evidence type="ECO:0000256" key="7">
    <source>
        <dbReference type="SAM" id="SignalP"/>
    </source>
</evidence>
<dbReference type="PROSITE" id="PS50198">
    <property type="entry name" value="PPIC_PPIASE_2"/>
    <property type="match status" value="1"/>
</dbReference>
<dbReference type="OrthoDB" id="9812372at2"/>
<dbReference type="AlphaFoldDB" id="D5C2M3"/>
<dbReference type="SUPFAM" id="SSF54534">
    <property type="entry name" value="FKBP-like"/>
    <property type="match status" value="1"/>
</dbReference>
<keyword evidence="5 9" id="KW-0413">Isomerase</keyword>
<dbReference type="InterPro" id="IPR046357">
    <property type="entry name" value="PPIase_dom_sf"/>
</dbReference>
<dbReference type="RefSeq" id="WP_013034547.1">
    <property type="nucleotide sequence ID" value="NC_013960.1"/>
</dbReference>
<evidence type="ECO:0000313" key="9">
    <source>
        <dbReference type="EMBL" id="ADE16698.1"/>
    </source>
</evidence>
<evidence type="ECO:0000256" key="4">
    <source>
        <dbReference type="ARBA" id="ARBA00023110"/>
    </source>
</evidence>
<dbReference type="KEGG" id="nhl:Nhal_3678"/>
<dbReference type="EMBL" id="CP001798">
    <property type="protein sequence ID" value="ADE16698.1"/>
    <property type="molecule type" value="Genomic_DNA"/>
</dbReference>
<keyword evidence="4 5" id="KW-0697">Rotamase</keyword>
<dbReference type="PANTHER" id="PTHR47245">
    <property type="entry name" value="PEPTIDYLPROLYL ISOMERASE"/>
    <property type="match status" value="1"/>
</dbReference>